<accession>A0A395INQ9</accession>
<feature type="region of interest" description="Disordered" evidence="1">
    <location>
        <begin position="324"/>
        <end position="368"/>
    </location>
</feature>
<evidence type="ECO:0000313" key="3">
    <source>
        <dbReference type="Proteomes" id="UP000249056"/>
    </source>
</evidence>
<feature type="compositionally biased region" description="Low complexity" evidence="1">
    <location>
        <begin position="163"/>
        <end position="172"/>
    </location>
</feature>
<sequence length="631" mass="68456">MQNTYSPMTDDQKDGWPLKLHRIGRGLLGRQTSRQAPPRLHERPMLVVETPELDLVNILSSSVNTKAAADVDARPGHKRQNTLEDPRRFNVLDTKKINRNLGVVGTFKKRTLDKATVPNSSLAPRESPVPLSHREQGSIFDSASNHLQEEQSTKSVKPKAKAEAQSSSSARAARSLGRKFSLKFSRKGKEAKLASDAYAAYPSDIKKVVPGPVAYHPACVDGVSISTASPEPPKSLRRKFSLKSLRRPTTPNSEIRPPVLSKDSFTVRKAFSSSSLKNNRRIVTNIPVTEAEEIISPPPTYGASMEFPTDEKPKVDLSEHPALAVAGPGDDVLNPNSNSQLQSHIGDLPQSTSPNPASASVSVSVPSPAPVPIRSRALSNAQTVRSSVELYATTNSMTTQYTHDTVAPLLIRKATRGRRPSPTPFTSIKRSLSDFKSSRPAPARSQSQDTGVQNLSARRKRPESTRSKSYYTLGSSEPAIPGLSRSLTVSNAKKNSAISSLSQSTSASLSANPRNSILTTNSAPYEAEFLSTQGPSSTLRNLTRPDTATSQSPLEDSEKTSTQKNAQVPRRAKKADFIKMLEMPNLMMDCGGYDEHAYSAYTYSEFAVFDGAMIRDVVKRRKEGGGVVGAG</sequence>
<feature type="compositionally biased region" description="Polar residues" evidence="1">
    <location>
        <begin position="532"/>
        <end position="555"/>
    </location>
</feature>
<proteinExistence type="predicted"/>
<reference evidence="2 3" key="1">
    <citation type="submission" date="2018-06" db="EMBL/GenBank/DDBJ databases">
        <title>Genome Sequence of the Brown Rot Fungal Pathogen Monilinia fructigena.</title>
        <authorList>
            <person name="Landi L."/>
            <person name="De Miccolis Angelini R.M."/>
            <person name="Pollastro S."/>
            <person name="Abate D."/>
            <person name="Faretra F."/>
            <person name="Romanazzi G."/>
        </authorList>
    </citation>
    <scope>NUCLEOTIDE SEQUENCE [LARGE SCALE GENOMIC DNA]</scope>
    <source>
        <strain evidence="2 3">Mfrg269</strain>
    </source>
</reference>
<dbReference type="EMBL" id="QKRW01000033">
    <property type="protein sequence ID" value="RAL61208.1"/>
    <property type="molecule type" value="Genomic_DNA"/>
</dbReference>
<feature type="region of interest" description="Disordered" evidence="1">
    <location>
        <begin position="115"/>
        <end position="134"/>
    </location>
</feature>
<name>A0A395INQ9_9HELO</name>
<feature type="region of interest" description="Disordered" evidence="1">
    <location>
        <begin position="532"/>
        <end position="571"/>
    </location>
</feature>
<feature type="region of interest" description="Disordered" evidence="1">
    <location>
        <begin position="411"/>
        <end position="482"/>
    </location>
</feature>
<keyword evidence="3" id="KW-1185">Reference proteome</keyword>
<feature type="compositionally biased region" description="Polar residues" evidence="1">
    <location>
        <begin position="334"/>
        <end position="343"/>
    </location>
</feature>
<dbReference type="AlphaFoldDB" id="A0A395INQ9"/>
<feature type="compositionally biased region" description="Low complexity" evidence="1">
    <location>
        <begin position="353"/>
        <end position="366"/>
    </location>
</feature>
<dbReference type="Proteomes" id="UP000249056">
    <property type="component" value="Unassembled WGS sequence"/>
</dbReference>
<comment type="caution">
    <text evidence="2">The sequence shown here is derived from an EMBL/GenBank/DDBJ whole genome shotgun (WGS) entry which is preliminary data.</text>
</comment>
<evidence type="ECO:0000256" key="1">
    <source>
        <dbReference type="SAM" id="MobiDB-lite"/>
    </source>
</evidence>
<evidence type="ECO:0000313" key="2">
    <source>
        <dbReference type="EMBL" id="RAL61208.1"/>
    </source>
</evidence>
<dbReference type="OrthoDB" id="3530109at2759"/>
<protein>
    <submittedName>
        <fullName evidence="2">Uncharacterized protein</fullName>
    </submittedName>
</protein>
<feature type="compositionally biased region" description="Polar residues" evidence="1">
    <location>
        <begin position="444"/>
        <end position="456"/>
    </location>
</feature>
<gene>
    <name evidence="2" type="ORF">DID88_010287</name>
</gene>
<feature type="region of interest" description="Disordered" evidence="1">
    <location>
        <begin position="295"/>
        <end position="314"/>
    </location>
</feature>
<feature type="region of interest" description="Disordered" evidence="1">
    <location>
        <begin position="146"/>
        <end position="172"/>
    </location>
</feature>
<organism evidence="2 3">
    <name type="scientific">Monilinia fructigena</name>
    <dbReference type="NCBI Taxonomy" id="38457"/>
    <lineage>
        <taxon>Eukaryota</taxon>
        <taxon>Fungi</taxon>
        <taxon>Dikarya</taxon>
        <taxon>Ascomycota</taxon>
        <taxon>Pezizomycotina</taxon>
        <taxon>Leotiomycetes</taxon>
        <taxon>Helotiales</taxon>
        <taxon>Sclerotiniaceae</taxon>
        <taxon>Monilinia</taxon>
    </lineage>
</organism>